<comment type="caution">
    <text evidence="2">The sequence shown here is derived from an EMBL/GenBank/DDBJ whole genome shotgun (WGS) entry which is preliminary data.</text>
</comment>
<proteinExistence type="predicted"/>
<reference evidence="2 3" key="1">
    <citation type="submission" date="2015-06" db="EMBL/GenBank/DDBJ databases">
        <title>Survival trade-offs in plant roots during colonization by closely related pathogenic and mutualistic fungi.</title>
        <authorList>
            <person name="Hacquard S."/>
            <person name="Kracher B."/>
            <person name="Hiruma K."/>
            <person name="Weinman A."/>
            <person name="Muench P."/>
            <person name="Garrido Oter R."/>
            <person name="Ver Loren van Themaat E."/>
            <person name="Dallerey J.-F."/>
            <person name="Damm U."/>
            <person name="Henrissat B."/>
            <person name="Lespinet O."/>
            <person name="Thon M."/>
            <person name="Kemen E."/>
            <person name="McHardy A.C."/>
            <person name="Schulze-Lefert P."/>
            <person name="O'Connell R.J."/>
        </authorList>
    </citation>
    <scope>NUCLEOTIDE SEQUENCE [LARGE SCALE GENOMIC DNA]</scope>
    <source>
        <strain evidence="2 3">MAFF 238704</strain>
    </source>
</reference>
<keyword evidence="3" id="KW-1185">Reference proteome</keyword>
<evidence type="ECO:0000313" key="2">
    <source>
        <dbReference type="EMBL" id="KZL82044.1"/>
    </source>
</evidence>
<accession>A0A167C2K0</accession>
<feature type="non-terminal residue" evidence="2">
    <location>
        <position position="1"/>
    </location>
</feature>
<feature type="transmembrane region" description="Helical" evidence="1">
    <location>
        <begin position="156"/>
        <end position="175"/>
    </location>
</feature>
<sequence length="189" mass="20490">LRAAAAAAASYAPRPRRWPPPSYFICTPAWNCCSSSCVILPMSRLPLEPEGWTFAAAALFLPPPRRRINFCWRSAPPWRCSTSHCSAAASTARVLSVSSFFCFFFLSLAFLLGVSSAIAAPPSDSSSSSLERLRFLSDFLVDKCASSSTCSGALDFLFFFLSFFSFFAEVSSVWATSSSTAADSSCLDF</sequence>
<organism evidence="2 3">
    <name type="scientific">Colletotrichum incanum</name>
    <name type="common">Soybean anthracnose fungus</name>
    <dbReference type="NCBI Taxonomy" id="1573173"/>
    <lineage>
        <taxon>Eukaryota</taxon>
        <taxon>Fungi</taxon>
        <taxon>Dikarya</taxon>
        <taxon>Ascomycota</taxon>
        <taxon>Pezizomycotina</taxon>
        <taxon>Sordariomycetes</taxon>
        <taxon>Hypocreomycetidae</taxon>
        <taxon>Glomerellales</taxon>
        <taxon>Glomerellaceae</taxon>
        <taxon>Colletotrichum</taxon>
        <taxon>Colletotrichum spaethianum species complex</taxon>
    </lineage>
</organism>
<feature type="non-terminal residue" evidence="2">
    <location>
        <position position="189"/>
    </location>
</feature>
<gene>
    <name evidence="2" type="ORF">CI238_06114</name>
</gene>
<evidence type="ECO:0000256" key="1">
    <source>
        <dbReference type="SAM" id="Phobius"/>
    </source>
</evidence>
<protein>
    <submittedName>
        <fullName evidence="2">Uncharacterized protein</fullName>
    </submittedName>
</protein>
<dbReference type="AlphaFoldDB" id="A0A167C2K0"/>
<feature type="transmembrane region" description="Helical" evidence="1">
    <location>
        <begin position="100"/>
        <end position="120"/>
    </location>
</feature>
<dbReference type="EMBL" id="LFIW01001519">
    <property type="protein sequence ID" value="KZL82044.1"/>
    <property type="molecule type" value="Genomic_DNA"/>
</dbReference>
<evidence type="ECO:0000313" key="3">
    <source>
        <dbReference type="Proteomes" id="UP000076584"/>
    </source>
</evidence>
<keyword evidence="1" id="KW-0472">Membrane</keyword>
<name>A0A167C2K0_COLIC</name>
<keyword evidence="1" id="KW-0812">Transmembrane</keyword>
<keyword evidence="1" id="KW-1133">Transmembrane helix</keyword>
<dbReference type="Proteomes" id="UP000076584">
    <property type="component" value="Unassembled WGS sequence"/>
</dbReference>